<protein>
    <submittedName>
        <fullName evidence="2">Uncharacterized protein</fullName>
    </submittedName>
</protein>
<sequence>MNLGQRQGKAVGSNSSSFEASAPTFGGQGLDKLSRPYGKLRLKWDGQDGFWGLGERNQDPWLPERKMKASPCEYGAPWVLGMSYGQSMGM</sequence>
<dbReference type="EMBL" id="CP126652">
    <property type="protein sequence ID" value="WJZ87219.1"/>
    <property type="molecule type" value="Genomic_DNA"/>
</dbReference>
<dbReference type="Proteomes" id="UP001227230">
    <property type="component" value="Chromosome 5"/>
</dbReference>
<evidence type="ECO:0000313" key="3">
    <source>
        <dbReference type="Proteomes" id="UP001227230"/>
    </source>
</evidence>
<feature type="region of interest" description="Disordered" evidence="1">
    <location>
        <begin position="1"/>
        <end position="31"/>
    </location>
</feature>
<keyword evidence="3" id="KW-1185">Reference proteome</keyword>
<evidence type="ECO:0000313" key="2">
    <source>
        <dbReference type="EMBL" id="WJZ87219.1"/>
    </source>
</evidence>
<evidence type="ECO:0000256" key="1">
    <source>
        <dbReference type="SAM" id="MobiDB-lite"/>
    </source>
</evidence>
<organism evidence="2 3">
    <name type="scientific">Vitis vinifera</name>
    <name type="common">Grape</name>
    <dbReference type="NCBI Taxonomy" id="29760"/>
    <lineage>
        <taxon>Eukaryota</taxon>
        <taxon>Viridiplantae</taxon>
        <taxon>Streptophyta</taxon>
        <taxon>Embryophyta</taxon>
        <taxon>Tracheophyta</taxon>
        <taxon>Spermatophyta</taxon>
        <taxon>Magnoliopsida</taxon>
        <taxon>eudicotyledons</taxon>
        <taxon>Gunneridae</taxon>
        <taxon>Pentapetalae</taxon>
        <taxon>rosids</taxon>
        <taxon>Vitales</taxon>
        <taxon>Vitaceae</taxon>
        <taxon>Viteae</taxon>
        <taxon>Vitis</taxon>
    </lineage>
</organism>
<gene>
    <name evidence="2" type="ORF">VitviT2T_006619</name>
</gene>
<reference evidence="2 3" key="1">
    <citation type="journal article" date="2023" name="Hortic Res">
        <title>The complete reference genome for grapevine (Vitis vinifera L.) genetics and breeding.</title>
        <authorList>
            <person name="Shi X."/>
            <person name="Cao S."/>
            <person name="Wang X."/>
            <person name="Huang S."/>
            <person name="Wang Y."/>
            <person name="Liu Z."/>
            <person name="Liu W."/>
            <person name="Leng X."/>
            <person name="Peng Y."/>
            <person name="Wang N."/>
            <person name="Wang Y."/>
            <person name="Ma Z."/>
            <person name="Xu X."/>
            <person name="Zhang F."/>
            <person name="Xue H."/>
            <person name="Zhong H."/>
            <person name="Wang Y."/>
            <person name="Zhang K."/>
            <person name="Velt A."/>
            <person name="Avia K."/>
            <person name="Holtgrawe D."/>
            <person name="Grimplet J."/>
            <person name="Matus J.T."/>
            <person name="Ware D."/>
            <person name="Wu X."/>
            <person name="Wang H."/>
            <person name="Liu C."/>
            <person name="Fang Y."/>
            <person name="Rustenholz C."/>
            <person name="Cheng Z."/>
            <person name="Xiao H."/>
            <person name="Zhou Y."/>
        </authorList>
    </citation>
    <scope>NUCLEOTIDE SEQUENCE [LARGE SCALE GENOMIC DNA]</scope>
    <source>
        <strain evidence="3">cv. Pinot noir / PN40024</strain>
        <tissue evidence="2">Leaf</tissue>
    </source>
</reference>
<proteinExistence type="predicted"/>
<name>A0ABY9BXJ3_VITVI</name>
<accession>A0ABY9BXJ3</accession>